<reference evidence="10" key="1">
    <citation type="submission" date="2015-09" db="EMBL/GenBank/DDBJ databases">
        <authorList>
            <person name="Wibberg D."/>
        </authorList>
    </citation>
    <scope>NUCLEOTIDE SEQUENCE [LARGE SCALE GENOMIC DNA]</scope>
    <source>
        <strain evidence="10">SD1D</strain>
    </source>
</reference>
<feature type="chain" id="PRO_5005509301" description="NlpC/P60 domain-containing protein" evidence="6">
    <location>
        <begin position="26"/>
        <end position="400"/>
    </location>
</feature>
<keyword evidence="2" id="KW-0645">Protease</keyword>
<dbReference type="PANTHER" id="PTHR47053:SF1">
    <property type="entry name" value="MUREIN DD-ENDOPEPTIDASE MEPH-RELATED"/>
    <property type="match status" value="1"/>
</dbReference>
<dbReference type="GO" id="GO:0008234">
    <property type="term" value="F:cysteine-type peptidase activity"/>
    <property type="evidence" value="ECO:0007669"/>
    <property type="project" value="UniProtKB-KW"/>
</dbReference>
<keyword evidence="6" id="KW-0732">Signal</keyword>
<dbReference type="KEGG" id="hsd:SD1D_1134"/>
<feature type="domain" description="SH3b" evidence="7">
    <location>
        <begin position="102"/>
        <end position="166"/>
    </location>
</feature>
<evidence type="ECO:0000256" key="1">
    <source>
        <dbReference type="ARBA" id="ARBA00007074"/>
    </source>
</evidence>
<comment type="similarity">
    <text evidence="1">Belongs to the peptidase C40 family.</text>
</comment>
<keyword evidence="4" id="KW-0788">Thiol protease</keyword>
<dbReference type="RefSeq" id="WP_058258029.1">
    <property type="nucleotide sequence ID" value="NZ_DUPS01000029.1"/>
</dbReference>
<accession>A0A0K8J5E3</accession>
<proteinExistence type="inferred from homology"/>
<feature type="domain" description="NlpC/P60" evidence="8">
    <location>
        <begin position="275"/>
        <end position="400"/>
    </location>
</feature>
<evidence type="ECO:0000256" key="4">
    <source>
        <dbReference type="ARBA" id="ARBA00022807"/>
    </source>
</evidence>
<name>A0A0K8J5E3_9FIRM</name>
<dbReference type="AlphaFoldDB" id="A0A0K8J5E3"/>
<dbReference type="InterPro" id="IPR003646">
    <property type="entry name" value="SH3-like_bac-type"/>
</dbReference>
<dbReference type="SUPFAM" id="SSF54001">
    <property type="entry name" value="Cysteine proteinases"/>
    <property type="match status" value="1"/>
</dbReference>
<evidence type="ECO:0000256" key="2">
    <source>
        <dbReference type="ARBA" id="ARBA00022670"/>
    </source>
</evidence>
<keyword evidence="10" id="KW-1185">Reference proteome</keyword>
<evidence type="ECO:0000313" key="9">
    <source>
        <dbReference type="EMBL" id="CUH92680.1"/>
    </source>
</evidence>
<dbReference type="EMBL" id="LN879430">
    <property type="protein sequence ID" value="CUH92680.1"/>
    <property type="molecule type" value="Genomic_DNA"/>
</dbReference>
<dbReference type="InterPro" id="IPR038765">
    <property type="entry name" value="Papain-like_cys_pep_sf"/>
</dbReference>
<evidence type="ECO:0000259" key="8">
    <source>
        <dbReference type="PROSITE" id="PS51935"/>
    </source>
</evidence>
<gene>
    <name evidence="9" type="ORF">SD1D_1134</name>
</gene>
<dbReference type="PANTHER" id="PTHR47053">
    <property type="entry name" value="MUREIN DD-ENDOPEPTIDASE MEPH-RELATED"/>
    <property type="match status" value="1"/>
</dbReference>
<keyword evidence="3" id="KW-0378">Hydrolase</keyword>
<evidence type="ECO:0000313" key="10">
    <source>
        <dbReference type="Proteomes" id="UP000196053"/>
    </source>
</evidence>
<sequence>MDKKLIKFSLIFVTGVFISAASAMAAEIAVAGYPYDKAETAIQIDKGKKETSKETSLSTKSTSDTKKDEITSSSIESTKSSKTTKYTKTNKNSNEIPIPGFNNIGIANVDTNLLIREKPSENGKIVGKMPKDAGCDILEPDKDGWTKIKSGNATGYVKSEYLIVGQEASKKALTIANHIATANTDGLRVRTEPSSDESVEILDYVAKGEELLVLDPLVVVYGEEHKYNKWVKVSLDGDDSETGTIGYVAKDFVNLSYKLAHAYTLEELELGPGVSSLRLELVNYAKKFLGYPYKWGGNSFSADGGVDCSGFVRLVYKKYGYTNIPRVSREQATSGKTISKSDLKPGDLVFYGNNSTGYINHVAIYIGNNKVIHASNKRDGIKISNLTYRKPLKYVRYIND</sequence>
<feature type="region of interest" description="Disordered" evidence="5">
    <location>
        <begin position="46"/>
        <end position="69"/>
    </location>
</feature>
<dbReference type="PROSITE" id="PS51781">
    <property type="entry name" value="SH3B"/>
    <property type="match status" value="1"/>
</dbReference>
<evidence type="ECO:0000256" key="5">
    <source>
        <dbReference type="SAM" id="MobiDB-lite"/>
    </source>
</evidence>
<evidence type="ECO:0000256" key="6">
    <source>
        <dbReference type="SAM" id="SignalP"/>
    </source>
</evidence>
<organism evidence="9 10">
    <name type="scientific">Herbinix luporum</name>
    <dbReference type="NCBI Taxonomy" id="1679721"/>
    <lineage>
        <taxon>Bacteria</taxon>
        <taxon>Bacillati</taxon>
        <taxon>Bacillota</taxon>
        <taxon>Clostridia</taxon>
        <taxon>Lachnospirales</taxon>
        <taxon>Lachnospiraceae</taxon>
        <taxon>Herbinix</taxon>
    </lineage>
</organism>
<dbReference type="OrthoDB" id="9808890at2"/>
<evidence type="ECO:0000256" key="3">
    <source>
        <dbReference type="ARBA" id="ARBA00022801"/>
    </source>
</evidence>
<dbReference type="PROSITE" id="PS51935">
    <property type="entry name" value="NLPC_P60"/>
    <property type="match status" value="1"/>
</dbReference>
<dbReference type="Gene3D" id="3.90.1720.10">
    <property type="entry name" value="endopeptidase domain like (from Nostoc punctiforme)"/>
    <property type="match status" value="1"/>
</dbReference>
<evidence type="ECO:0000259" key="7">
    <source>
        <dbReference type="PROSITE" id="PS51781"/>
    </source>
</evidence>
<feature type="signal peptide" evidence="6">
    <location>
        <begin position="1"/>
        <end position="25"/>
    </location>
</feature>
<dbReference type="Gene3D" id="2.30.30.40">
    <property type="entry name" value="SH3 Domains"/>
    <property type="match status" value="2"/>
</dbReference>
<dbReference type="InterPro" id="IPR051202">
    <property type="entry name" value="Peptidase_C40"/>
</dbReference>
<dbReference type="Proteomes" id="UP000196053">
    <property type="component" value="Chromosome I"/>
</dbReference>
<dbReference type="GO" id="GO:0006508">
    <property type="term" value="P:proteolysis"/>
    <property type="evidence" value="ECO:0007669"/>
    <property type="project" value="UniProtKB-KW"/>
</dbReference>
<evidence type="ECO:0008006" key="11">
    <source>
        <dbReference type="Google" id="ProtNLM"/>
    </source>
</evidence>
<protein>
    <recommendedName>
        <fullName evidence="11">NlpC/P60 domain-containing protein</fullName>
    </recommendedName>
</protein>
<dbReference type="InterPro" id="IPR000064">
    <property type="entry name" value="NLP_P60_dom"/>
</dbReference>
<dbReference type="Pfam" id="PF00877">
    <property type="entry name" value="NLPC_P60"/>
    <property type="match status" value="1"/>
</dbReference>
<dbReference type="Pfam" id="PF08239">
    <property type="entry name" value="SH3_3"/>
    <property type="match status" value="1"/>
</dbReference>